<feature type="domain" description="HTH myb-type" evidence="4">
    <location>
        <begin position="76"/>
        <end position="130"/>
    </location>
</feature>
<dbReference type="InterPro" id="IPR009057">
    <property type="entry name" value="Homeodomain-like_sf"/>
</dbReference>
<dbReference type="SUPFAM" id="SSF46689">
    <property type="entry name" value="Homeodomain-like"/>
    <property type="match status" value="1"/>
</dbReference>
<feature type="compositionally biased region" description="Low complexity" evidence="2">
    <location>
        <begin position="39"/>
        <end position="49"/>
    </location>
</feature>
<feature type="region of interest" description="Disordered" evidence="2">
    <location>
        <begin position="549"/>
        <end position="573"/>
    </location>
</feature>
<evidence type="ECO:0000313" key="6">
    <source>
        <dbReference type="Proteomes" id="UP001054857"/>
    </source>
</evidence>
<gene>
    <name evidence="5" type="ORF">Agub_g9302</name>
</gene>
<feature type="region of interest" description="Disordered" evidence="2">
    <location>
        <begin position="39"/>
        <end position="84"/>
    </location>
</feature>
<accession>A0AAD3DUX4</accession>
<dbReference type="Gene3D" id="1.10.10.60">
    <property type="entry name" value="Homeodomain-like"/>
    <property type="match status" value="1"/>
</dbReference>
<feature type="compositionally biased region" description="Polar residues" evidence="2">
    <location>
        <begin position="474"/>
        <end position="494"/>
    </location>
</feature>
<dbReference type="PANTHER" id="PTHR40903:SF1">
    <property type="entry name" value="HYPHALLY REGULATED CELL WALL PROTEIN 3"/>
    <property type="match status" value="1"/>
</dbReference>
<comment type="caution">
    <text evidence="5">The sequence shown here is derived from an EMBL/GenBank/DDBJ whole genome shotgun (WGS) entry which is preliminary data.</text>
</comment>
<dbReference type="PANTHER" id="PTHR40903">
    <property type="entry name" value="GLYCINE-RICH CELL WALL STRUCTURAL PROTEIN 1-LIKE"/>
    <property type="match status" value="1"/>
</dbReference>
<dbReference type="InterPro" id="IPR017930">
    <property type="entry name" value="Myb_dom"/>
</dbReference>
<dbReference type="Proteomes" id="UP001054857">
    <property type="component" value="Unassembled WGS sequence"/>
</dbReference>
<evidence type="ECO:0000313" key="5">
    <source>
        <dbReference type="EMBL" id="GFR47574.1"/>
    </source>
</evidence>
<feature type="region of interest" description="Disordered" evidence="2">
    <location>
        <begin position="308"/>
        <end position="350"/>
    </location>
</feature>
<reference evidence="5 6" key="1">
    <citation type="journal article" date="2021" name="Sci. Rep.">
        <title>Genome sequencing of the multicellular alga Astrephomene provides insights into convergent evolution of germ-soma differentiation.</title>
        <authorList>
            <person name="Yamashita S."/>
            <person name="Yamamoto K."/>
            <person name="Matsuzaki R."/>
            <person name="Suzuki S."/>
            <person name="Yamaguchi H."/>
            <person name="Hirooka S."/>
            <person name="Minakuchi Y."/>
            <person name="Miyagishima S."/>
            <person name="Kawachi M."/>
            <person name="Toyoda A."/>
            <person name="Nozaki H."/>
        </authorList>
    </citation>
    <scope>NUCLEOTIDE SEQUENCE [LARGE SCALE GENOMIC DNA]</scope>
    <source>
        <strain evidence="5 6">NIES-4017</strain>
    </source>
</reference>
<keyword evidence="1" id="KW-0175">Coiled coil</keyword>
<keyword evidence="6" id="KW-1185">Reference proteome</keyword>
<feature type="coiled-coil region" evidence="1">
    <location>
        <begin position="351"/>
        <end position="383"/>
    </location>
</feature>
<dbReference type="Pfam" id="PF00249">
    <property type="entry name" value="Myb_DNA-binding"/>
    <property type="match status" value="1"/>
</dbReference>
<sequence length="1337" mass="136516">MSAMTAPMGPGLYNVSLDMLMGRDMDQDRRELLETLHRASAATSTTASADVLGEPATKRQKLQSEPPVDSAEAALRGGRKKPPWTPAEQAIVAIKHCELGNRWTQIAAYLPLRSENDVKNIWHSTLRCKDTQKRSFLRTYALAVHDHAYDYATRKAMFDIAVRQCGPPPPQAAEMIARVQLMLDHPELQASLQLQHEQAEQPPFPQLGQQPPLFQKREELSQPHLAQLQQQHLLLLQQHQQGLHRLQDGDDMEVGGDEQQHTRLYDPHRQPQQQQHTQFEDEAQARISGGIGRRLSDKDAAGVRRSRAVMENPFGEPLHRQLSDSYGAGRAGSRGDGGLDPNGGGGGSCSLEKLQELNQQIQLQQQQKQLAALLQEQAQAAAALRNQFQLGGGGGGHKGPAAAGGEVPAPEHPHQQQPPQLPQPSLGELLSHPRLQRADSGGLAGAAALRGPAANGLAIGMGCGNGNCGGNAGKTSSSSGNNDNTRTNSGTSSRAGANVAANGEEGAAAGCPGAVQADPILPLALSHAAAAVAAAAAANAAGSATDVQLPPPLALNPSGGDLPQPAPERPSGSLPAIGNLLALLYKYNIELSQASGAGGGGPEARSCQPVVLLPPMPAAADVKAATAPVATGAAANAASEAAAAPAAADVSEAAERVSKVISSVASAAGGGGGGSSTQTQGLALRPLALRPLATKPEVVSAKEEDSSAGEAAGSGLLKLKDSPTRTTLTRGAGGGSVGSLAGLPPPAPRPRGLPMSYNLQDADADELGAVEALALAARMSSQSSRAGGGGGGRLSGHGAGSAFGSVGSGRSSVSNLGGGSAGSGGLAGMRGGAGAGFGSGAGAAAGASAALAGPSPANGGSAGAAAALDLLHRTSSSSQRALQPTGRERLLLQPLHGDPPSLLQPQPSLPLPPGSRPGSLLPNLQRLGSMPQQPPTQPPPQQLMSRGGVGALGPPPPPAALPTAPPAGPSLDVVSVLNLPGLRRQVVELPPQALLALLSSPAFGVDCEASVLLLVALWVQYNAESVTSETVRAVCGAVRVAALGGFHLSAVLPQLLTDPRVVGAKSTINNGKNGDRWFDMRVEEFAFLTNFVRAGSVERAHLVDAARKVYDCTSPWYNTSPRCLAVPSEGFSFKWHIPQQGLRDALGGGVQTHAAFALNNEAASALADADGSGPDGCLALPYIMCRGLEWHLFVDCQHRNGTAGSSGASGGSAAGVFLYCRVPSALKPRGGAGGGGGADGNDGIIGVVPGGGIRLSVYGWRCGRLEEVFVWTFGDETYFTPEAAMGCPAALPLRKRPGSPAGGGGGEESLASWGDYLHEGGLRGTLTFLPLQPGSGR</sequence>
<evidence type="ECO:0000259" key="4">
    <source>
        <dbReference type="PROSITE" id="PS51294"/>
    </source>
</evidence>
<dbReference type="SMART" id="SM00717">
    <property type="entry name" value="SANT"/>
    <property type="match status" value="1"/>
</dbReference>
<feature type="region of interest" description="Disordered" evidence="2">
    <location>
        <begin position="473"/>
        <end position="500"/>
    </location>
</feature>
<feature type="region of interest" description="Disordered" evidence="2">
    <location>
        <begin position="803"/>
        <end position="824"/>
    </location>
</feature>
<dbReference type="InterPro" id="IPR001005">
    <property type="entry name" value="SANT/Myb"/>
</dbReference>
<dbReference type="EMBL" id="BMAR01000019">
    <property type="protein sequence ID" value="GFR47574.1"/>
    <property type="molecule type" value="Genomic_DNA"/>
</dbReference>
<evidence type="ECO:0000256" key="1">
    <source>
        <dbReference type="SAM" id="Coils"/>
    </source>
</evidence>
<evidence type="ECO:0000259" key="3">
    <source>
        <dbReference type="PROSITE" id="PS50090"/>
    </source>
</evidence>
<dbReference type="PROSITE" id="PS50090">
    <property type="entry name" value="MYB_LIKE"/>
    <property type="match status" value="1"/>
</dbReference>
<proteinExistence type="predicted"/>
<organism evidence="5 6">
    <name type="scientific">Astrephomene gubernaculifera</name>
    <dbReference type="NCBI Taxonomy" id="47775"/>
    <lineage>
        <taxon>Eukaryota</taxon>
        <taxon>Viridiplantae</taxon>
        <taxon>Chlorophyta</taxon>
        <taxon>core chlorophytes</taxon>
        <taxon>Chlorophyceae</taxon>
        <taxon>CS clade</taxon>
        <taxon>Chlamydomonadales</taxon>
        <taxon>Astrephomenaceae</taxon>
        <taxon>Astrephomene</taxon>
    </lineage>
</organism>
<feature type="domain" description="Myb-like" evidence="3">
    <location>
        <begin position="76"/>
        <end position="126"/>
    </location>
</feature>
<feature type="region of interest" description="Disordered" evidence="2">
    <location>
        <begin position="389"/>
        <end position="427"/>
    </location>
</feature>
<feature type="compositionally biased region" description="Low complexity" evidence="2">
    <location>
        <begin position="399"/>
        <end position="408"/>
    </location>
</feature>
<evidence type="ECO:0000256" key="2">
    <source>
        <dbReference type="SAM" id="MobiDB-lite"/>
    </source>
</evidence>
<feature type="compositionally biased region" description="Gly residues" evidence="2">
    <location>
        <begin position="329"/>
        <end position="348"/>
    </location>
</feature>
<name>A0AAD3DUX4_9CHLO</name>
<dbReference type="CDD" id="cd00167">
    <property type="entry name" value="SANT"/>
    <property type="match status" value="1"/>
</dbReference>
<feature type="compositionally biased region" description="Low complexity" evidence="2">
    <location>
        <begin position="803"/>
        <end position="815"/>
    </location>
</feature>
<protein>
    <submittedName>
        <fullName evidence="5">Uncharacterized protein</fullName>
    </submittedName>
</protein>
<feature type="region of interest" description="Disordered" evidence="2">
    <location>
        <begin position="696"/>
        <end position="757"/>
    </location>
</feature>
<dbReference type="PROSITE" id="PS51294">
    <property type="entry name" value="HTH_MYB"/>
    <property type="match status" value="1"/>
</dbReference>
<feature type="region of interest" description="Disordered" evidence="2">
    <location>
        <begin position="892"/>
        <end position="966"/>
    </location>
</feature>
<feature type="compositionally biased region" description="Pro residues" evidence="2">
    <location>
        <begin position="932"/>
        <end position="941"/>
    </location>
</feature>
<feature type="compositionally biased region" description="Pro residues" evidence="2">
    <location>
        <begin position="953"/>
        <end position="966"/>
    </location>
</feature>